<dbReference type="InterPro" id="IPR006311">
    <property type="entry name" value="TAT_signal"/>
</dbReference>
<keyword evidence="5" id="KW-0574">Periplasm</keyword>
<evidence type="ECO:0000256" key="6">
    <source>
        <dbReference type="SAM" id="SignalP"/>
    </source>
</evidence>
<organism evidence="7 8">
    <name type="scientific">Bosea vaviloviae</name>
    <dbReference type="NCBI Taxonomy" id="1526658"/>
    <lineage>
        <taxon>Bacteria</taxon>
        <taxon>Pseudomonadati</taxon>
        <taxon>Pseudomonadota</taxon>
        <taxon>Alphaproteobacteria</taxon>
        <taxon>Hyphomicrobiales</taxon>
        <taxon>Boseaceae</taxon>
        <taxon>Bosea</taxon>
    </lineage>
</organism>
<dbReference type="CDD" id="cd13589">
    <property type="entry name" value="PBP2_polyamine_RpCGA009"/>
    <property type="match status" value="1"/>
</dbReference>
<evidence type="ECO:0000256" key="4">
    <source>
        <dbReference type="ARBA" id="ARBA00022729"/>
    </source>
</evidence>
<dbReference type="PANTHER" id="PTHR30006:SF3">
    <property type="entry name" value="THIAMINE-BINDING PERIPLASMIC PROTEIN"/>
    <property type="match status" value="1"/>
</dbReference>
<comment type="subcellular location">
    <subcellularLocation>
        <location evidence="1">Periplasm</location>
    </subcellularLocation>
</comment>
<feature type="chain" id="PRO_5009100048" evidence="6">
    <location>
        <begin position="40"/>
        <end position="358"/>
    </location>
</feature>
<evidence type="ECO:0000256" key="1">
    <source>
        <dbReference type="ARBA" id="ARBA00004418"/>
    </source>
</evidence>
<dbReference type="PANTHER" id="PTHR30006">
    <property type="entry name" value="THIAMINE-BINDING PERIPLASMIC PROTEIN-RELATED"/>
    <property type="match status" value="1"/>
</dbReference>
<accession>A0A1D7U7A8</accession>
<feature type="signal peptide" evidence="6">
    <location>
        <begin position="1"/>
        <end position="39"/>
    </location>
</feature>
<dbReference type="EMBL" id="CP017147">
    <property type="protein sequence ID" value="AOO83256.1"/>
    <property type="molecule type" value="Genomic_DNA"/>
</dbReference>
<proteinExistence type="inferred from homology"/>
<dbReference type="GO" id="GO:0030976">
    <property type="term" value="F:thiamine pyrophosphate binding"/>
    <property type="evidence" value="ECO:0007669"/>
    <property type="project" value="TreeGrafter"/>
</dbReference>
<dbReference type="GO" id="GO:0030975">
    <property type="term" value="F:thiamine binding"/>
    <property type="evidence" value="ECO:0007669"/>
    <property type="project" value="TreeGrafter"/>
</dbReference>
<dbReference type="InterPro" id="IPR006059">
    <property type="entry name" value="SBP"/>
</dbReference>
<keyword evidence="8" id="KW-1185">Reference proteome</keyword>
<dbReference type="STRING" id="1526658.BHK69_24910"/>
<dbReference type="Pfam" id="PF13416">
    <property type="entry name" value="SBP_bac_8"/>
    <property type="match status" value="1"/>
</dbReference>
<name>A0A1D7U7A8_9HYPH</name>
<dbReference type="Proteomes" id="UP000094969">
    <property type="component" value="Chromosome"/>
</dbReference>
<protein>
    <submittedName>
        <fullName evidence="7">ABC transporter substrate-binding protein</fullName>
    </submittedName>
</protein>
<evidence type="ECO:0000256" key="3">
    <source>
        <dbReference type="ARBA" id="ARBA00022448"/>
    </source>
</evidence>
<evidence type="ECO:0000256" key="5">
    <source>
        <dbReference type="ARBA" id="ARBA00022764"/>
    </source>
</evidence>
<dbReference type="RefSeq" id="WP_069692456.1">
    <property type="nucleotide sequence ID" value="NZ_CP017147.1"/>
</dbReference>
<dbReference type="PROSITE" id="PS51318">
    <property type="entry name" value="TAT"/>
    <property type="match status" value="1"/>
</dbReference>
<evidence type="ECO:0000313" key="7">
    <source>
        <dbReference type="EMBL" id="AOO83256.1"/>
    </source>
</evidence>
<sequence>MTTTDDRDMTPKATRRDFLATAALATAAATMGGASSALAAEKITVADPGGIYGTGFGAAFYKPFQAETGIEIVNVAREAEPTSQIKAIVEAKSYVWDVVSVTLSSRKLLSDQGLLEPLDWSGPEMDALIPAARQPDWMGTNVFASLLAYRKDTMKTAPNSWADFFDVKKFPGRRALPKSPIIVLEGALLADGVPLDKLYPLDVDRAFRKLDEIQPHVSVWWASFGQTTQLLQSGEVDMLYSSNARIQAAIDSGAPVQLIWNQALYGLEGWAIPKGSPRAALAKRFIKYCANGTRQAAYTSALAYGPTNPAAFDKIAPERAKFLPTAPENFKGMAQINDDWWGANKDKMFDRFNAWLLR</sequence>
<keyword evidence="4 6" id="KW-0732">Signal</keyword>
<evidence type="ECO:0000313" key="8">
    <source>
        <dbReference type="Proteomes" id="UP000094969"/>
    </source>
</evidence>
<dbReference type="AlphaFoldDB" id="A0A1D7U7A8"/>
<evidence type="ECO:0000256" key="2">
    <source>
        <dbReference type="ARBA" id="ARBA00008520"/>
    </source>
</evidence>
<comment type="similarity">
    <text evidence="2">Belongs to the bacterial solute-binding protein 1 family.</text>
</comment>
<reference evidence="7 8" key="1">
    <citation type="journal article" date="2015" name="Antonie Van Leeuwenhoek">
        <title>Bosea vaviloviae sp. nov., a new species of slow-growing rhizobia isolated from nodules of the relict species Vavilovia formosa (Stev.) Fed.</title>
        <authorList>
            <person name="Safronova V.I."/>
            <person name="Kuznetsova I.G."/>
            <person name="Sazanova A.L."/>
            <person name="Kimeklis A.K."/>
            <person name="Belimov A.A."/>
            <person name="Andronov E.E."/>
            <person name="Pinaev A.G."/>
            <person name="Chizhevskaya E.P."/>
            <person name="Pukhaev A.R."/>
            <person name="Popov K.P."/>
            <person name="Willems A."/>
            <person name="Tikhonovich I.A."/>
        </authorList>
    </citation>
    <scope>NUCLEOTIDE SEQUENCE [LARGE SCALE GENOMIC DNA]</scope>
    <source>
        <strain evidence="7 8">Vaf18</strain>
    </source>
</reference>
<dbReference type="GO" id="GO:0015888">
    <property type="term" value="P:thiamine transport"/>
    <property type="evidence" value="ECO:0007669"/>
    <property type="project" value="TreeGrafter"/>
</dbReference>
<dbReference type="GO" id="GO:0030288">
    <property type="term" value="C:outer membrane-bounded periplasmic space"/>
    <property type="evidence" value="ECO:0007669"/>
    <property type="project" value="TreeGrafter"/>
</dbReference>
<gene>
    <name evidence="7" type="ORF">BHK69_24910</name>
</gene>
<dbReference type="Gene3D" id="3.40.190.10">
    <property type="entry name" value="Periplasmic binding protein-like II"/>
    <property type="match status" value="2"/>
</dbReference>
<dbReference type="SUPFAM" id="SSF53850">
    <property type="entry name" value="Periplasmic binding protein-like II"/>
    <property type="match status" value="1"/>
</dbReference>
<dbReference type="KEGG" id="bvv:BHK69_24910"/>
<keyword evidence="3" id="KW-0813">Transport</keyword>